<feature type="region of interest" description="Disordered" evidence="1">
    <location>
        <begin position="603"/>
        <end position="624"/>
    </location>
</feature>
<keyword evidence="3" id="KW-1185">Reference proteome</keyword>
<sequence>MKTDIVWMVETSVILPDGSVVKALVPQVYLAADADNTANGAAVISGENVNFKVTNDILNTGTIIAGDTAKLSATDINNFGGTIKGSNVALAAEKDLNNTGTLTAGTSMDLTAGRDLNVNSVITTQTNKHGYTTNIKQAGSVNVTGDDGKISLAAKRDINLTAAIVTSTGKNGSITVTAGQNANINTVKTGSDNTTTWDSENKRHDNSSTDVGSSLTAKGNIAITAGQDITAKAAAIQTDKDISIAAGKNINITAGQQNNDIIENHKRTDSDILGSRTETTIDGLHMVQAKSTSIEGNTVSLSSGKDTNITGSNIAGTGDVNITAQGSISIQSTKETNNELHYDKVQKSGFLSGGGIGFTIGKESSKELLQTANNEQLGSTVGSIDSSVNLKAGDKAAIKGSDIITDKDINIQAGQVDIKNAENIYNTKEDYEYKKSGLSVSLGGMAAQNIANITAPIKRAGQVKDNRLKALYAKKAIDEANSIKSTANKIKKDGIKSAVSIEVSIGSSKTESHTNSTTTQAVGSSLTTNGNVNIKADKTDINIVGSSVNADNITLKAKKDINLVAADNSNKTDSSSKSSSSSIGASFGLAGGITYTASASKNSEKIKENGTTHTQTTITAKDTLKTQSGEDTNIIGAKASGNKVDMNVGRNLNIKTLQDTDNYDEQSHSAGIDLSIETKKIAPDDKSSKTITEKDSGQHGSISKGSIDSNYQSSTEQAGIYAGKDGFNINVGKNTDLKGAVIASNATPEKNKLSTDTLTYSDVENTADYSASSIGANYNNKPTIGMKLGDLGITPDIGTVISGEANTANRSAISNGKIEVRSNPTTDLTKLNRDTTNSLNTLGKIFNKKTVKEKQELVGLFGEVAAEEIHKLSDSKGWKEGDPNKVALHTVLGALMAKMSGENPLSGGFGEGLNEVLQKELKNLPSDVRQWASYVIGSATAKLTNGSPQTGGSIAANGTKNNSLFEGIAGTYDIPGLGAVEVLVNGTVVVWGVIYTAESAFGEWIYNKAYDWLILNTSMGDSIAQDVIAKEKKEVLTVNFQQSG</sequence>
<evidence type="ECO:0000313" key="2">
    <source>
        <dbReference type="EMBL" id="MBB5336683.1"/>
    </source>
</evidence>
<reference evidence="2 3" key="1">
    <citation type="submission" date="2020-08" db="EMBL/GenBank/DDBJ databases">
        <title>Genomic Encyclopedia of Type Strains, Phase IV (KMG-IV): sequencing the most valuable type-strain genomes for metagenomic binning, comparative biology and taxonomic classification.</title>
        <authorList>
            <person name="Goeker M."/>
        </authorList>
    </citation>
    <scope>NUCLEOTIDE SEQUENCE [LARGE SCALE GENOMIC DNA]</scope>
    <source>
        <strain evidence="2 3">DSM 24661</strain>
    </source>
</reference>
<protein>
    <submittedName>
        <fullName evidence="2">Filamentous hemagglutinin</fullName>
    </submittedName>
</protein>
<dbReference type="InterPro" id="IPR025157">
    <property type="entry name" value="Hemagglutinin_rpt"/>
</dbReference>
<dbReference type="RefSeq" id="WP_183861834.1">
    <property type="nucleotide sequence ID" value="NZ_JACHFH010000021.1"/>
</dbReference>
<feature type="compositionally biased region" description="Polar residues" evidence="1">
    <location>
        <begin position="698"/>
        <end position="710"/>
    </location>
</feature>
<dbReference type="Pfam" id="PF13332">
    <property type="entry name" value="Fil_haemagg_2"/>
    <property type="match status" value="3"/>
</dbReference>
<evidence type="ECO:0000313" key="3">
    <source>
        <dbReference type="Proteomes" id="UP000559117"/>
    </source>
</evidence>
<organism evidence="2 3">
    <name type="scientific">Pectinatus brassicae</name>
    <dbReference type="NCBI Taxonomy" id="862415"/>
    <lineage>
        <taxon>Bacteria</taxon>
        <taxon>Bacillati</taxon>
        <taxon>Bacillota</taxon>
        <taxon>Negativicutes</taxon>
        <taxon>Selenomonadales</taxon>
        <taxon>Selenomonadaceae</taxon>
        <taxon>Pectinatus</taxon>
    </lineage>
</organism>
<dbReference type="Proteomes" id="UP000559117">
    <property type="component" value="Unassembled WGS sequence"/>
</dbReference>
<feature type="compositionally biased region" description="Basic and acidic residues" evidence="1">
    <location>
        <begin position="676"/>
        <end position="697"/>
    </location>
</feature>
<dbReference type="GO" id="GO:0003824">
    <property type="term" value="F:catalytic activity"/>
    <property type="evidence" value="ECO:0007669"/>
    <property type="project" value="UniProtKB-ARBA"/>
</dbReference>
<comment type="caution">
    <text evidence="2">The sequence shown here is derived from an EMBL/GenBank/DDBJ whole genome shotgun (WGS) entry which is preliminary data.</text>
</comment>
<name>A0A840UUS5_9FIRM</name>
<dbReference type="AlphaFoldDB" id="A0A840UUS5"/>
<gene>
    <name evidence="2" type="ORF">HNR32_001834</name>
</gene>
<feature type="region of interest" description="Disordered" evidence="1">
    <location>
        <begin position="189"/>
        <end position="213"/>
    </location>
</feature>
<accession>A0A840UUS5</accession>
<feature type="compositionally biased region" description="Polar residues" evidence="1">
    <location>
        <begin position="611"/>
        <end position="624"/>
    </location>
</feature>
<feature type="region of interest" description="Disordered" evidence="1">
    <location>
        <begin position="662"/>
        <end position="710"/>
    </location>
</feature>
<evidence type="ECO:0000256" key="1">
    <source>
        <dbReference type="SAM" id="MobiDB-lite"/>
    </source>
</evidence>
<dbReference type="EMBL" id="JACHFH010000021">
    <property type="protein sequence ID" value="MBB5336683.1"/>
    <property type="molecule type" value="Genomic_DNA"/>
</dbReference>
<feature type="compositionally biased region" description="Polar residues" evidence="1">
    <location>
        <begin position="189"/>
        <end position="198"/>
    </location>
</feature>
<proteinExistence type="predicted"/>